<evidence type="ECO:0000256" key="4">
    <source>
        <dbReference type="ARBA" id="ARBA00023069"/>
    </source>
</evidence>
<evidence type="ECO:0000256" key="2">
    <source>
        <dbReference type="ARBA" id="ARBA00022846"/>
    </source>
</evidence>
<comment type="subcellular location">
    <subcellularLocation>
        <location evidence="1">Cell projection</location>
        <location evidence="1">Cilium</location>
        <location evidence="1">Flagellum</location>
    </subcellularLocation>
</comment>
<dbReference type="InterPro" id="IPR033253">
    <property type="entry name" value="CFAP45"/>
</dbReference>
<dbReference type="AlphaFoldDB" id="A0A7I8VD76"/>
<evidence type="ECO:0000256" key="3">
    <source>
        <dbReference type="ARBA" id="ARBA00023054"/>
    </source>
</evidence>
<evidence type="ECO:0000256" key="8">
    <source>
        <dbReference type="SAM" id="Coils"/>
    </source>
</evidence>
<feature type="region of interest" description="Disordered" evidence="9">
    <location>
        <begin position="389"/>
        <end position="453"/>
    </location>
</feature>
<gene>
    <name evidence="11" type="ORF">DGYR_LOCUS2793</name>
</gene>
<feature type="compositionally biased region" description="Basic and acidic residues" evidence="9">
    <location>
        <begin position="436"/>
        <end position="453"/>
    </location>
</feature>
<evidence type="ECO:0000256" key="6">
    <source>
        <dbReference type="ARBA" id="ARBA00034116"/>
    </source>
</evidence>
<keyword evidence="4" id="KW-0969">Cilium</keyword>
<feature type="compositionally biased region" description="Basic residues" evidence="9">
    <location>
        <begin position="21"/>
        <end position="32"/>
    </location>
</feature>
<evidence type="ECO:0000313" key="12">
    <source>
        <dbReference type="Proteomes" id="UP000549394"/>
    </source>
</evidence>
<evidence type="ECO:0000256" key="9">
    <source>
        <dbReference type="SAM" id="MobiDB-lite"/>
    </source>
</evidence>
<feature type="region of interest" description="Disordered" evidence="9">
    <location>
        <begin position="1"/>
        <end position="91"/>
    </location>
</feature>
<reference evidence="11 12" key="1">
    <citation type="submission" date="2020-08" db="EMBL/GenBank/DDBJ databases">
        <authorList>
            <person name="Hejnol A."/>
        </authorList>
    </citation>
    <scope>NUCLEOTIDE SEQUENCE [LARGE SCALE GENOMIC DNA]</scope>
</reference>
<evidence type="ECO:0000256" key="1">
    <source>
        <dbReference type="ARBA" id="ARBA00004230"/>
    </source>
</evidence>
<dbReference type="PANTHER" id="PTHR15504">
    <property type="entry name" value="NASOPHARYNGEAL EPITHELIUM SPECIFIC PROTEIN 1"/>
    <property type="match status" value="1"/>
</dbReference>
<dbReference type="PANTHER" id="PTHR15504:SF0">
    <property type="entry name" value="CILIA- AND FLAGELLA-ASSOCIATED PROTEIN 45"/>
    <property type="match status" value="1"/>
</dbReference>
<protein>
    <recommendedName>
        <fullName evidence="7">Cilia- and flagella-associated protein 45</fullName>
    </recommendedName>
</protein>
<evidence type="ECO:0000313" key="11">
    <source>
        <dbReference type="EMBL" id="CAD5113874.1"/>
    </source>
</evidence>
<dbReference type="OrthoDB" id="1902038at2759"/>
<evidence type="ECO:0000256" key="5">
    <source>
        <dbReference type="ARBA" id="ARBA00023273"/>
    </source>
</evidence>
<dbReference type="InterPro" id="IPR043597">
    <property type="entry name" value="TPH_dom"/>
</dbReference>
<evidence type="ECO:0000256" key="7">
    <source>
        <dbReference type="ARBA" id="ARBA00034142"/>
    </source>
</evidence>
<feature type="compositionally biased region" description="Polar residues" evidence="9">
    <location>
        <begin position="1"/>
        <end position="15"/>
    </location>
</feature>
<feature type="compositionally biased region" description="Basic and acidic residues" evidence="9">
    <location>
        <begin position="389"/>
        <end position="428"/>
    </location>
</feature>
<accession>A0A7I8VD76</accession>
<keyword evidence="3 8" id="KW-0175">Coiled coil</keyword>
<comment type="similarity">
    <text evidence="6">Belongs to the CFAP45 family.</text>
</comment>
<organism evidence="11 12">
    <name type="scientific">Dimorphilus gyrociliatus</name>
    <dbReference type="NCBI Taxonomy" id="2664684"/>
    <lineage>
        <taxon>Eukaryota</taxon>
        <taxon>Metazoa</taxon>
        <taxon>Spiralia</taxon>
        <taxon>Lophotrochozoa</taxon>
        <taxon>Annelida</taxon>
        <taxon>Polychaeta</taxon>
        <taxon>Polychaeta incertae sedis</taxon>
        <taxon>Dinophilidae</taxon>
        <taxon>Dimorphilus</taxon>
    </lineage>
</organism>
<keyword evidence="5" id="KW-0966">Cell projection</keyword>
<dbReference type="GO" id="GO:0031514">
    <property type="term" value="C:motile cilium"/>
    <property type="evidence" value="ECO:0007669"/>
    <property type="project" value="UniProtKB-SubCell"/>
</dbReference>
<dbReference type="Pfam" id="PF13868">
    <property type="entry name" value="TPH"/>
    <property type="match status" value="1"/>
</dbReference>
<sequence>MPGSTASGTVSQAGSIGSKASRARTKTYHKVAHTSQVDESLFGERNSTIQRRSMLEGKWNNDGSVKETTPLEKAASERSAKRSGGRKNKKETVRIVTKDLIRNLIVPNEDPSGRSIVITREDLHRLLRASRVLTMEERQAQLEMMKRRKEELQDEVLSRKAKMAEHDAARVKNEALSEIEEEAIANSQNLLAKAERLRQEQEDEIKYLNELILNAKCHAIRDAQITEKKIMEKEMHEEEKRLDMMMEKDRQLQLKMEEEISHKRKEQQLIGANRLLEQIALNEQEKLLEMERKDAECRAINAHNEKMCVEEREEMERLRERQIQLREELDKGNRELLTRKVKEKDRERALEEQVRRFQQEKAEREAALEAEQERVRLEKEREVARLRAMQEREQDKKAEMDALRAKRAQEAAERQWRQKEAEAAEKTAKTQAMLAEARREQLEARERHAAVQAQRERADFERVLRAQRELQEKEIRQEQEVHKSRKKFAEDVRHQIRQKENERIAQRNAFFEEGVQLDSEAKARRARLDALKEEKLQQLRELGLHEKYIAGVERKIRAPQHISA</sequence>
<feature type="coiled-coil region" evidence="8">
    <location>
        <begin position="135"/>
        <end position="248"/>
    </location>
</feature>
<comment type="caution">
    <text evidence="11">The sequence shown here is derived from an EMBL/GenBank/DDBJ whole genome shotgun (WGS) entry which is preliminary data.</text>
</comment>
<name>A0A7I8VD76_9ANNE</name>
<feature type="domain" description="Trichohyalin-plectin-homology" evidence="10">
    <location>
        <begin position="199"/>
        <end position="544"/>
    </location>
</feature>
<keyword evidence="12" id="KW-1185">Reference proteome</keyword>
<evidence type="ECO:0000259" key="10">
    <source>
        <dbReference type="Pfam" id="PF13868"/>
    </source>
</evidence>
<dbReference type="Proteomes" id="UP000549394">
    <property type="component" value="Unassembled WGS sequence"/>
</dbReference>
<proteinExistence type="inferred from homology"/>
<keyword evidence="2" id="KW-0282">Flagellum</keyword>
<dbReference type="EMBL" id="CAJFCJ010000004">
    <property type="protein sequence ID" value="CAD5113874.1"/>
    <property type="molecule type" value="Genomic_DNA"/>
</dbReference>